<name>A0A7I7XQP9_9MYCO</name>
<evidence type="ECO:0000313" key="2">
    <source>
        <dbReference type="EMBL" id="BBZ31520.1"/>
    </source>
</evidence>
<organism evidence="2 3">
    <name type="scientific">Mycolicibacterium confluentis</name>
    <dbReference type="NCBI Taxonomy" id="28047"/>
    <lineage>
        <taxon>Bacteria</taxon>
        <taxon>Bacillati</taxon>
        <taxon>Actinomycetota</taxon>
        <taxon>Actinomycetes</taxon>
        <taxon>Mycobacteriales</taxon>
        <taxon>Mycobacteriaceae</taxon>
        <taxon>Mycolicibacterium</taxon>
    </lineage>
</organism>
<accession>A0A7I7XQP9</accession>
<dbReference type="InterPro" id="IPR029033">
    <property type="entry name" value="His_PPase_superfam"/>
</dbReference>
<dbReference type="AlphaFoldDB" id="A0A7I7XQP9"/>
<protein>
    <recommendedName>
        <fullName evidence="4">Phosphoglycerate mutase</fullName>
    </recommendedName>
</protein>
<dbReference type="PANTHER" id="PTHR48100:SF58">
    <property type="entry name" value="PE-PGRS FAMILY PROTEIN PE_PGRS11"/>
    <property type="match status" value="1"/>
</dbReference>
<dbReference type="SMART" id="SM00855">
    <property type="entry name" value="PGAM"/>
    <property type="match status" value="1"/>
</dbReference>
<dbReference type="Proteomes" id="UP000466931">
    <property type="component" value="Chromosome"/>
</dbReference>
<dbReference type="GO" id="GO:0005737">
    <property type="term" value="C:cytoplasm"/>
    <property type="evidence" value="ECO:0007669"/>
    <property type="project" value="TreeGrafter"/>
</dbReference>
<dbReference type="SUPFAM" id="SSF53254">
    <property type="entry name" value="Phosphoglycerate mutase-like"/>
    <property type="match status" value="1"/>
</dbReference>
<dbReference type="Pfam" id="PF00300">
    <property type="entry name" value="His_Phos_1"/>
    <property type="match status" value="1"/>
</dbReference>
<keyword evidence="3" id="KW-1185">Reference proteome</keyword>
<reference evidence="2" key="1">
    <citation type="journal article" date="2019" name="Emerg. Microbes Infect.">
        <title>Comprehensive subspecies identification of 175 nontuberculous mycobacteria species based on 7547 genomic profiles.</title>
        <authorList>
            <person name="Matsumoto Y."/>
            <person name="Kinjo T."/>
            <person name="Motooka D."/>
            <person name="Nabeya D."/>
            <person name="Jung N."/>
            <person name="Uechi K."/>
            <person name="Horii T."/>
            <person name="Iida T."/>
            <person name="Fujita J."/>
            <person name="Nakamura S."/>
        </authorList>
    </citation>
    <scope>NUCLEOTIDE SEQUENCE [LARGE SCALE GENOMIC DNA]</scope>
    <source>
        <strain evidence="2">JCM 13671</strain>
    </source>
</reference>
<sequence>MHDQPKPGRRTARTAVLATLTAITLVVLAAIPAGAMTVTFIRHGESEGNVSDYISTTVPGPGLTPTGQEQALAVSDKLQGQGINPLTFDNLYVSTMIRTQQTAAPLADELGKTPVMIGRFNPLDPQSPAGIQEIYAGIFENTSQVSGIGRVVYGLMPLGWALGLRFLRIPGAEDGNEFDARVDAALEQMGEDGDVNNDGQINAAAFSHGLTIMAWTLMNVDNPNLGLFFTHSLKNTDIVVVEKNGEGGWTLKSWAGQEVGEANYLTKMLVNVRDLIVAPQTALYNMRQPVFDLDGKAIAETAAQGVRDVGDATVKFVKDSITDTLDEIRRHFVPQSPAATLTTRSTAPVEDTLTTAREARTSIAKELDAARSEFAAKRAERKAEADAKRTAQRDRIRASVNEIRDNVKQSLTDARDGISRNLDKTANSGSNGGDASARDAA</sequence>
<dbReference type="CDD" id="cd07067">
    <property type="entry name" value="HP_PGM_like"/>
    <property type="match status" value="1"/>
</dbReference>
<dbReference type="InterPro" id="IPR013078">
    <property type="entry name" value="His_Pase_superF_clade-1"/>
</dbReference>
<reference evidence="2" key="2">
    <citation type="submission" date="2020-02" db="EMBL/GenBank/DDBJ databases">
        <authorList>
            <person name="Matsumoto Y."/>
            <person name="Motooka D."/>
            <person name="Nakamura S."/>
        </authorList>
    </citation>
    <scope>NUCLEOTIDE SEQUENCE</scope>
    <source>
        <strain evidence="2">JCM 13671</strain>
    </source>
</reference>
<dbReference type="RefSeq" id="WP_085155782.1">
    <property type="nucleotide sequence ID" value="NZ_AP022612.1"/>
</dbReference>
<dbReference type="OrthoDB" id="9793115at2"/>
<dbReference type="EMBL" id="AP022612">
    <property type="protein sequence ID" value="BBZ31520.1"/>
    <property type="molecule type" value="Genomic_DNA"/>
</dbReference>
<dbReference type="PANTHER" id="PTHR48100">
    <property type="entry name" value="BROAD-SPECIFICITY PHOSPHATASE YOR283W-RELATED"/>
    <property type="match status" value="1"/>
</dbReference>
<proteinExistence type="predicted"/>
<dbReference type="Gene3D" id="3.40.50.1240">
    <property type="entry name" value="Phosphoglycerate mutase-like"/>
    <property type="match status" value="1"/>
</dbReference>
<evidence type="ECO:0000313" key="3">
    <source>
        <dbReference type="Proteomes" id="UP000466931"/>
    </source>
</evidence>
<gene>
    <name evidence="2" type="ORF">MCNF_01250</name>
</gene>
<evidence type="ECO:0008006" key="4">
    <source>
        <dbReference type="Google" id="ProtNLM"/>
    </source>
</evidence>
<dbReference type="GO" id="GO:0016791">
    <property type="term" value="F:phosphatase activity"/>
    <property type="evidence" value="ECO:0007669"/>
    <property type="project" value="TreeGrafter"/>
</dbReference>
<feature type="region of interest" description="Disordered" evidence="1">
    <location>
        <begin position="381"/>
        <end position="441"/>
    </location>
</feature>
<feature type="compositionally biased region" description="Basic and acidic residues" evidence="1">
    <location>
        <begin position="381"/>
        <end position="423"/>
    </location>
</feature>
<evidence type="ECO:0000256" key="1">
    <source>
        <dbReference type="SAM" id="MobiDB-lite"/>
    </source>
</evidence>
<dbReference type="InterPro" id="IPR050275">
    <property type="entry name" value="PGM_Phosphatase"/>
</dbReference>